<dbReference type="GO" id="GO:0003677">
    <property type="term" value="F:DNA binding"/>
    <property type="evidence" value="ECO:0007669"/>
    <property type="project" value="UniProtKB-KW"/>
</dbReference>
<comment type="caution">
    <text evidence="3">The sequence shown here is derived from an EMBL/GenBank/DDBJ whole genome shotgun (WGS) entry which is preliminary data.</text>
</comment>
<sequence>MVVTISKNSYHINIFGPLNLQNELLADLISKETGYACQCCKDTDIAQVINKQADKSTLILWDCLNKGLSTVWTDLGARFSDNHLKCNLALFNVSQQIDIQLEKEILKRGIRGVFTQNCPCQIFIKGIRAIKKGELWFSRRILTQVLLDLNNEDEHFHDMEIPLTLREKELLFCVASGASYDQISYDLNISLNTVKTHIYNIYKKINVSNRFQASLWAAKNF</sequence>
<protein>
    <recommendedName>
        <fullName evidence="2">HTH luxR-type domain-containing protein</fullName>
    </recommendedName>
</protein>
<dbReference type="SUPFAM" id="SSF46894">
    <property type="entry name" value="C-terminal effector domain of the bipartite response regulators"/>
    <property type="match status" value="1"/>
</dbReference>
<organism evidence="3">
    <name type="scientific">marine sediment metagenome</name>
    <dbReference type="NCBI Taxonomy" id="412755"/>
    <lineage>
        <taxon>unclassified sequences</taxon>
        <taxon>metagenomes</taxon>
        <taxon>ecological metagenomes</taxon>
    </lineage>
</organism>
<dbReference type="SMART" id="SM00421">
    <property type="entry name" value="HTH_LUXR"/>
    <property type="match status" value="1"/>
</dbReference>
<keyword evidence="1" id="KW-0238">DNA-binding</keyword>
<gene>
    <name evidence="3" type="ORF">LCGC14_2867710</name>
</gene>
<dbReference type="Pfam" id="PF00196">
    <property type="entry name" value="GerE"/>
    <property type="match status" value="1"/>
</dbReference>
<dbReference type="PRINTS" id="PR00038">
    <property type="entry name" value="HTHLUXR"/>
</dbReference>
<feature type="domain" description="HTH luxR-type" evidence="2">
    <location>
        <begin position="157"/>
        <end position="221"/>
    </location>
</feature>
<dbReference type="AlphaFoldDB" id="A0A0F8Y3N5"/>
<dbReference type="PANTHER" id="PTHR43214">
    <property type="entry name" value="TWO-COMPONENT RESPONSE REGULATOR"/>
    <property type="match status" value="1"/>
</dbReference>
<dbReference type="GO" id="GO:0006355">
    <property type="term" value="P:regulation of DNA-templated transcription"/>
    <property type="evidence" value="ECO:0007669"/>
    <property type="project" value="InterPro"/>
</dbReference>
<reference evidence="3" key="1">
    <citation type="journal article" date="2015" name="Nature">
        <title>Complex archaea that bridge the gap between prokaryotes and eukaryotes.</title>
        <authorList>
            <person name="Spang A."/>
            <person name="Saw J.H."/>
            <person name="Jorgensen S.L."/>
            <person name="Zaremba-Niedzwiedzka K."/>
            <person name="Martijn J."/>
            <person name="Lind A.E."/>
            <person name="van Eijk R."/>
            <person name="Schleper C."/>
            <person name="Guy L."/>
            <person name="Ettema T.J."/>
        </authorList>
    </citation>
    <scope>NUCLEOTIDE SEQUENCE</scope>
</reference>
<dbReference type="CDD" id="cd06170">
    <property type="entry name" value="LuxR_C_like"/>
    <property type="match status" value="1"/>
</dbReference>
<dbReference type="PROSITE" id="PS00622">
    <property type="entry name" value="HTH_LUXR_1"/>
    <property type="match status" value="1"/>
</dbReference>
<accession>A0A0F8Y3N5</accession>
<dbReference type="InterPro" id="IPR000792">
    <property type="entry name" value="Tscrpt_reg_LuxR_C"/>
</dbReference>
<evidence type="ECO:0000313" key="3">
    <source>
        <dbReference type="EMBL" id="KKK76037.1"/>
    </source>
</evidence>
<dbReference type="Gene3D" id="3.40.50.2300">
    <property type="match status" value="1"/>
</dbReference>
<proteinExistence type="predicted"/>
<evidence type="ECO:0000259" key="2">
    <source>
        <dbReference type="PROSITE" id="PS50043"/>
    </source>
</evidence>
<dbReference type="InterPro" id="IPR036388">
    <property type="entry name" value="WH-like_DNA-bd_sf"/>
</dbReference>
<dbReference type="PANTHER" id="PTHR43214:SF38">
    <property type="entry name" value="NITRATE_NITRITE RESPONSE REGULATOR PROTEIN NARL"/>
    <property type="match status" value="1"/>
</dbReference>
<dbReference type="PROSITE" id="PS50043">
    <property type="entry name" value="HTH_LUXR_2"/>
    <property type="match status" value="1"/>
</dbReference>
<dbReference type="EMBL" id="LAZR01055587">
    <property type="protein sequence ID" value="KKK76037.1"/>
    <property type="molecule type" value="Genomic_DNA"/>
</dbReference>
<evidence type="ECO:0000256" key="1">
    <source>
        <dbReference type="ARBA" id="ARBA00023125"/>
    </source>
</evidence>
<dbReference type="InterPro" id="IPR039420">
    <property type="entry name" value="WalR-like"/>
</dbReference>
<dbReference type="InterPro" id="IPR016032">
    <property type="entry name" value="Sig_transdc_resp-reg_C-effctor"/>
</dbReference>
<dbReference type="Gene3D" id="1.10.10.10">
    <property type="entry name" value="Winged helix-like DNA-binding domain superfamily/Winged helix DNA-binding domain"/>
    <property type="match status" value="1"/>
</dbReference>
<name>A0A0F8Y3N5_9ZZZZ</name>